<dbReference type="Gene3D" id="3.40.30.10">
    <property type="entry name" value="Glutaredoxin"/>
    <property type="match status" value="1"/>
</dbReference>
<gene>
    <name evidence="3" type="ORF">FWILDA_LOCUS7337</name>
</gene>
<keyword evidence="4" id="KW-1185">Reference proteome</keyword>
<evidence type="ECO:0000259" key="2">
    <source>
        <dbReference type="Pfam" id="PF06110"/>
    </source>
</evidence>
<dbReference type="EMBL" id="CAMKVN010001429">
    <property type="protein sequence ID" value="CAI2175931.1"/>
    <property type="molecule type" value="Genomic_DNA"/>
</dbReference>
<evidence type="ECO:0000313" key="3">
    <source>
        <dbReference type="EMBL" id="CAI2175931.1"/>
    </source>
</evidence>
<name>A0A9W4SPN5_9GLOM</name>
<proteinExistence type="inferred from homology"/>
<sequence length="130" mass="15014">MVQLIRISSFKEFDNIINRIVQERRGQNIFLVLFGNENPYTGKSWCPDCVNAEPLIRQQLDKVPADTVYIEVPVGTRADGKPDNPYRLHPRIQLKSIPTLIKWTANAETDRRLVERECTQVDLLNAFFSV</sequence>
<dbReference type="OrthoDB" id="78947at2759"/>
<dbReference type="PANTHER" id="PTHR12452">
    <property type="entry name" value="42-9-9 PROTEIN-RELATED"/>
    <property type="match status" value="1"/>
</dbReference>
<dbReference type="PANTHER" id="PTHR12452:SF0">
    <property type="entry name" value="THIOREDOXIN DOMAIN-CONTAINING PROTEIN 17"/>
    <property type="match status" value="1"/>
</dbReference>
<dbReference type="GO" id="GO:0005829">
    <property type="term" value="C:cytosol"/>
    <property type="evidence" value="ECO:0007669"/>
    <property type="project" value="TreeGrafter"/>
</dbReference>
<comment type="similarity">
    <text evidence="1">Belongs to the thioredoxin family.</text>
</comment>
<dbReference type="InterPro" id="IPR010357">
    <property type="entry name" value="TXNDC17_dom"/>
</dbReference>
<protein>
    <submittedName>
        <fullName evidence="3">5146_t:CDS:1</fullName>
    </submittedName>
</protein>
<evidence type="ECO:0000313" key="4">
    <source>
        <dbReference type="Proteomes" id="UP001153678"/>
    </source>
</evidence>
<dbReference type="GO" id="GO:0047134">
    <property type="term" value="F:protein-disulfide reductase [NAD(P)H] activity"/>
    <property type="evidence" value="ECO:0007669"/>
    <property type="project" value="InterPro"/>
</dbReference>
<organism evidence="3 4">
    <name type="scientific">Funneliformis geosporum</name>
    <dbReference type="NCBI Taxonomy" id="1117311"/>
    <lineage>
        <taxon>Eukaryota</taxon>
        <taxon>Fungi</taxon>
        <taxon>Fungi incertae sedis</taxon>
        <taxon>Mucoromycota</taxon>
        <taxon>Glomeromycotina</taxon>
        <taxon>Glomeromycetes</taxon>
        <taxon>Glomerales</taxon>
        <taxon>Glomeraceae</taxon>
        <taxon>Funneliformis</taxon>
    </lineage>
</organism>
<comment type="caution">
    <text evidence="3">The sequence shown here is derived from an EMBL/GenBank/DDBJ whole genome shotgun (WGS) entry which is preliminary data.</text>
</comment>
<dbReference type="InterPro" id="IPR045108">
    <property type="entry name" value="TXNDC17-like"/>
</dbReference>
<accession>A0A9W4SPN5</accession>
<dbReference type="SUPFAM" id="SSF52833">
    <property type="entry name" value="Thioredoxin-like"/>
    <property type="match status" value="1"/>
</dbReference>
<reference evidence="3" key="1">
    <citation type="submission" date="2022-08" db="EMBL/GenBank/DDBJ databases">
        <authorList>
            <person name="Kallberg Y."/>
            <person name="Tangrot J."/>
            <person name="Rosling A."/>
        </authorList>
    </citation>
    <scope>NUCLEOTIDE SEQUENCE</scope>
    <source>
        <strain evidence="3">Wild A</strain>
    </source>
</reference>
<dbReference type="InterPro" id="IPR036249">
    <property type="entry name" value="Thioredoxin-like_sf"/>
</dbReference>
<dbReference type="AlphaFoldDB" id="A0A9W4SPN5"/>
<dbReference type="Pfam" id="PF06110">
    <property type="entry name" value="TXD17-like_Trx"/>
    <property type="match status" value="1"/>
</dbReference>
<feature type="domain" description="Thioredoxin" evidence="2">
    <location>
        <begin position="9"/>
        <end position="129"/>
    </location>
</feature>
<evidence type="ECO:0000256" key="1">
    <source>
        <dbReference type="ARBA" id="ARBA00008987"/>
    </source>
</evidence>
<dbReference type="Proteomes" id="UP001153678">
    <property type="component" value="Unassembled WGS sequence"/>
</dbReference>